<dbReference type="PANTHER" id="PTHR45705">
    <property type="entry name" value="FI20236P1"/>
    <property type="match status" value="1"/>
</dbReference>
<dbReference type="Gene3D" id="1.10.220.150">
    <property type="entry name" value="Arf GTPase activating protein"/>
    <property type="match status" value="1"/>
</dbReference>
<protein>
    <recommendedName>
        <fullName evidence="3">Arf-GAP domain-containing protein</fullName>
    </recommendedName>
</protein>
<evidence type="ECO:0000256" key="2">
    <source>
        <dbReference type="SAM" id="MobiDB-lite"/>
    </source>
</evidence>
<evidence type="ECO:0000313" key="6">
    <source>
        <dbReference type="Proteomes" id="UP000663131"/>
    </source>
</evidence>
<evidence type="ECO:0000313" key="5">
    <source>
        <dbReference type="EMBL" id="QOU19304.1"/>
    </source>
</evidence>
<dbReference type="KEGG" id="bbrx:BRETT_001560"/>
<feature type="compositionally biased region" description="Basic and acidic residues" evidence="2">
    <location>
        <begin position="263"/>
        <end position="273"/>
    </location>
</feature>
<dbReference type="SMART" id="SM00105">
    <property type="entry name" value="ArfGap"/>
    <property type="match status" value="1"/>
</dbReference>
<feature type="region of interest" description="Disordered" evidence="2">
    <location>
        <begin position="241"/>
        <end position="315"/>
    </location>
</feature>
<dbReference type="GO" id="GO:0005096">
    <property type="term" value="F:GTPase activator activity"/>
    <property type="evidence" value="ECO:0007669"/>
    <property type="project" value="InterPro"/>
</dbReference>
<sequence length="457" mass="51399">MKSRQEKVLLSLLNAPGNRNQCCECSSSYPTWASCNLGIFLCGKCASAHRALGEDVSVVKSLSLDTWTSEELDFMERMGNDRNHRVWNARRIPFPFNGEDKDTVISYLRDKYVLGKFRNTPISEEDYHLDVLNSGDFDRSYGGRRDRFRDYEDNASYTSGSSGGYGSHRRSSRSRSYARSYSSRNGSSASLTLQHRPSTGEERRKYGDMARKMKFDMGYEDLDLNIEALSRTHGNLSRAARLVENEGSSSRREDSETPPPLPQRRDQEGKHSESSSSLAKKQNGETYDWIDSNPSTSAQASTPSSAPNNSGDKIYQYVDPNTGIYYYLDKNGQQYVDPAQSQRLQMQQTAAYGVAAGGMPTSMLVNPSAPTVNPGASTSSLTLNQLKQQQRQQQQQQQQQQFPQQTGMFTYMPTNAMPQFQTGVAPMQFANGVPQYQQPQQPQQQAQFQQQNKFTGF</sequence>
<feature type="region of interest" description="Disordered" evidence="2">
    <location>
        <begin position="432"/>
        <end position="457"/>
    </location>
</feature>
<dbReference type="GeneID" id="64573484"/>
<dbReference type="CDD" id="cd08204">
    <property type="entry name" value="ArfGap"/>
    <property type="match status" value="1"/>
</dbReference>
<dbReference type="InterPro" id="IPR001164">
    <property type="entry name" value="ArfGAP_dom"/>
</dbReference>
<dbReference type="InterPro" id="IPR037278">
    <property type="entry name" value="ARFGAP/RecO"/>
</dbReference>
<dbReference type="GO" id="GO:0005737">
    <property type="term" value="C:cytoplasm"/>
    <property type="evidence" value="ECO:0007669"/>
    <property type="project" value="TreeGrafter"/>
</dbReference>
<dbReference type="Pfam" id="PF01412">
    <property type="entry name" value="ArfGap"/>
    <property type="match status" value="1"/>
</dbReference>
<organism evidence="4 6">
    <name type="scientific">Dekkera bruxellensis</name>
    <name type="common">Brettanomyces custersii</name>
    <dbReference type="NCBI Taxonomy" id="5007"/>
    <lineage>
        <taxon>Eukaryota</taxon>
        <taxon>Fungi</taxon>
        <taxon>Dikarya</taxon>
        <taxon>Ascomycota</taxon>
        <taxon>Saccharomycotina</taxon>
        <taxon>Pichiomycetes</taxon>
        <taxon>Pichiales</taxon>
        <taxon>Pichiaceae</taxon>
        <taxon>Brettanomyces</taxon>
    </lineage>
</organism>
<gene>
    <name evidence="4" type="ORF">BRETT_001560</name>
    <name evidence="5" type="ORF">BRETT_004525</name>
</gene>
<feature type="compositionally biased region" description="Low complexity" evidence="2">
    <location>
        <begin position="174"/>
        <end position="190"/>
    </location>
</feature>
<dbReference type="PROSITE" id="PS51257">
    <property type="entry name" value="PROKAR_LIPOPROTEIN"/>
    <property type="match status" value="1"/>
</dbReference>
<feature type="region of interest" description="Disordered" evidence="2">
    <location>
        <begin position="153"/>
        <end position="207"/>
    </location>
</feature>
<evidence type="ECO:0000259" key="3">
    <source>
        <dbReference type="PROSITE" id="PS50115"/>
    </source>
</evidence>
<dbReference type="GO" id="GO:0008270">
    <property type="term" value="F:zinc ion binding"/>
    <property type="evidence" value="ECO:0007669"/>
    <property type="project" value="UniProtKB-KW"/>
</dbReference>
<dbReference type="InterPro" id="IPR051718">
    <property type="entry name" value="ARF_GTPase-activating"/>
</dbReference>
<dbReference type="SUPFAM" id="SSF57863">
    <property type="entry name" value="ArfGap/RecO-like zinc finger"/>
    <property type="match status" value="1"/>
</dbReference>
<feature type="domain" description="Arf-GAP" evidence="3">
    <location>
        <begin position="6"/>
        <end position="126"/>
    </location>
</feature>
<dbReference type="EMBL" id="CP063133">
    <property type="protein sequence ID" value="QOU19304.1"/>
    <property type="molecule type" value="Genomic_DNA"/>
</dbReference>
<dbReference type="Proteomes" id="UP000663131">
    <property type="component" value="Chromosome 5"/>
</dbReference>
<evidence type="ECO:0000256" key="1">
    <source>
        <dbReference type="PROSITE-ProRule" id="PRU00288"/>
    </source>
</evidence>
<dbReference type="PROSITE" id="PS50115">
    <property type="entry name" value="ARFGAP"/>
    <property type="match status" value="1"/>
</dbReference>
<reference evidence="4" key="2">
    <citation type="journal article" name="BMC Genomics">
        <title>New genome assemblies reveal patterns of domestication and adaptation across Brettanomyces (Dekkera) species.</title>
        <authorList>
            <person name="Roach M.J."/>
            <person name="Borneman A.R."/>
        </authorList>
    </citation>
    <scope>NUCLEOTIDE SEQUENCE</scope>
    <source>
        <strain evidence="4">UCD 2041</strain>
    </source>
</reference>
<name>A0A871QYI8_DEKBR</name>
<dbReference type="Proteomes" id="UP000663131">
    <property type="component" value="Chromosome 4"/>
</dbReference>
<evidence type="ECO:0000313" key="4">
    <source>
        <dbReference type="EMBL" id="QOU18497.1"/>
    </source>
</evidence>
<dbReference type="OrthoDB" id="10266696at2759"/>
<feature type="compositionally biased region" description="Basic and acidic residues" evidence="2">
    <location>
        <begin position="198"/>
        <end position="207"/>
    </location>
</feature>
<dbReference type="RefSeq" id="XP_041134990.1">
    <property type="nucleotide sequence ID" value="XM_041280107.1"/>
</dbReference>
<keyword evidence="1" id="KW-0863">Zinc-finger</keyword>
<dbReference type="InterPro" id="IPR038508">
    <property type="entry name" value="ArfGAP_dom_sf"/>
</dbReference>
<feature type="compositionally biased region" description="Low complexity" evidence="2">
    <location>
        <begin position="434"/>
        <end position="451"/>
    </location>
</feature>
<keyword evidence="1" id="KW-0479">Metal-binding</keyword>
<feature type="compositionally biased region" description="Low complexity" evidence="2">
    <location>
        <begin position="292"/>
        <end position="310"/>
    </location>
</feature>
<reference evidence="4" key="1">
    <citation type="submission" date="2020-10" db="EMBL/GenBank/DDBJ databases">
        <authorList>
            <person name="Palmer J.M."/>
        </authorList>
    </citation>
    <scope>NUCLEOTIDE SEQUENCE</scope>
    <source>
        <strain evidence="4">UCD 2041</strain>
    </source>
</reference>
<dbReference type="EMBL" id="CP063132">
    <property type="protein sequence ID" value="QOU18497.1"/>
    <property type="molecule type" value="Genomic_DNA"/>
</dbReference>
<feature type="compositionally biased region" description="Basic and acidic residues" evidence="2">
    <location>
        <begin position="241"/>
        <end position="255"/>
    </location>
</feature>
<keyword evidence="1" id="KW-0862">Zinc</keyword>
<dbReference type="PANTHER" id="PTHR45705:SF9">
    <property type="entry name" value="PROTEIN GTS1"/>
    <property type="match status" value="1"/>
</dbReference>
<dbReference type="AlphaFoldDB" id="A0A871QYI8"/>
<accession>A0A871QYI8</accession>
<proteinExistence type="predicted"/>
<dbReference type="PRINTS" id="PR00405">
    <property type="entry name" value="REVINTRACTNG"/>
</dbReference>